<keyword evidence="4" id="KW-0479">Metal-binding</keyword>
<dbReference type="InterPro" id="IPR008250">
    <property type="entry name" value="ATPase_P-typ_transduc_dom_A_sf"/>
</dbReference>
<dbReference type="InterPro" id="IPR036412">
    <property type="entry name" value="HAD-like_sf"/>
</dbReference>
<dbReference type="Pfam" id="PF00122">
    <property type="entry name" value="E1-E2_ATPase"/>
    <property type="match status" value="1"/>
</dbReference>
<dbReference type="Gene3D" id="3.40.50.1000">
    <property type="entry name" value="HAD superfamily/HAD-like"/>
    <property type="match status" value="1"/>
</dbReference>
<evidence type="ECO:0000313" key="12">
    <source>
        <dbReference type="EMBL" id="BDB99295.1"/>
    </source>
</evidence>
<dbReference type="GeneID" id="68867038"/>
<dbReference type="InterPro" id="IPR023214">
    <property type="entry name" value="HAD_sf"/>
</dbReference>
<keyword evidence="3 10" id="KW-0812">Transmembrane</keyword>
<dbReference type="KEGG" id="scas:SACC_23120"/>
<dbReference type="NCBIfam" id="TIGR01525">
    <property type="entry name" value="ATPase-IB_hvy"/>
    <property type="match status" value="1"/>
</dbReference>
<keyword evidence="8 10" id="KW-1133">Transmembrane helix</keyword>
<comment type="subcellular location">
    <subcellularLocation>
        <location evidence="1">Endomembrane system</location>
        <topology evidence="1">Multi-pass membrane protein</topology>
    </subcellularLocation>
</comment>
<dbReference type="GO" id="GO:0005524">
    <property type="term" value="F:ATP binding"/>
    <property type="evidence" value="ECO:0007669"/>
    <property type="project" value="UniProtKB-KW"/>
</dbReference>
<dbReference type="PRINTS" id="PR00943">
    <property type="entry name" value="CUATPASE"/>
</dbReference>
<dbReference type="InterPro" id="IPR006121">
    <property type="entry name" value="HMA_dom"/>
</dbReference>
<evidence type="ECO:0000256" key="9">
    <source>
        <dbReference type="ARBA" id="ARBA00023136"/>
    </source>
</evidence>
<dbReference type="NCBIfam" id="TIGR01511">
    <property type="entry name" value="ATPase-IB1_Cu"/>
    <property type="match status" value="1"/>
</dbReference>
<feature type="domain" description="HMA" evidence="11">
    <location>
        <begin position="3"/>
        <end position="68"/>
    </location>
</feature>
<organism evidence="12 13">
    <name type="scientific">Saccharolobus caldissimus</name>
    <dbReference type="NCBI Taxonomy" id="1702097"/>
    <lineage>
        <taxon>Archaea</taxon>
        <taxon>Thermoproteota</taxon>
        <taxon>Thermoprotei</taxon>
        <taxon>Sulfolobales</taxon>
        <taxon>Sulfolobaceae</taxon>
        <taxon>Saccharolobus</taxon>
    </lineage>
</organism>
<dbReference type="AlphaFoldDB" id="A0AAQ4CU14"/>
<proteinExistence type="inferred from homology"/>
<dbReference type="GO" id="GO:0016020">
    <property type="term" value="C:membrane"/>
    <property type="evidence" value="ECO:0007669"/>
    <property type="project" value="InterPro"/>
</dbReference>
<dbReference type="GO" id="GO:0005507">
    <property type="term" value="F:copper ion binding"/>
    <property type="evidence" value="ECO:0007669"/>
    <property type="project" value="TreeGrafter"/>
</dbReference>
<feature type="transmembrane region" description="Helical" evidence="10">
    <location>
        <begin position="371"/>
        <end position="390"/>
    </location>
</feature>
<dbReference type="NCBIfam" id="TIGR01494">
    <property type="entry name" value="ATPase_P-type"/>
    <property type="match status" value="1"/>
</dbReference>
<dbReference type="NCBIfam" id="TIGR01512">
    <property type="entry name" value="ATPase-IB2_Cd"/>
    <property type="match status" value="1"/>
</dbReference>
<feature type="transmembrane region" description="Helical" evidence="10">
    <location>
        <begin position="687"/>
        <end position="709"/>
    </location>
</feature>
<dbReference type="CDD" id="cd00371">
    <property type="entry name" value="HMA"/>
    <property type="match status" value="1"/>
</dbReference>
<keyword evidence="5" id="KW-0547">Nucleotide-binding</keyword>
<dbReference type="InterPro" id="IPR023299">
    <property type="entry name" value="ATPase_P-typ_cyto_dom_N"/>
</dbReference>
<dbReference type="GO" id="GO:0012505">
    <property type="term" value="C:endomembrane system"/>
    <property type="evidence" value="ECO:0007669"/>
    <property type="project" value="UniProtKB-SubCell"/>
</dbReference>
<dbReference type="Pfam" id="PF00403">
    <property type="entry name" value="HMA"/>
    <property type="match status" value="1"/>
</dbReference>
<evidence type="ECO:0000256" key="5">
    <source>
        <dbReference type="ARBA" id="ARBA00022741"/>
    </source>
</evidence>
<dbReference type="InterPro" id="IPR059000">
    <property type="entry name" value="ATPase_P-type_domA"/>
</dbReference>
<feature type="transmembrane region" description="Helical" evidence="10">
    <location>
        <begin position="154"/>
        <end position="178"/>
    </location>
</feature>
<sequence>MNKEEEIKIIGMHCATCVLTVSKSLKSVNGVKEAEVNLATGTAKVILSDNVRLKELVKAVRKAGYDVATQRFSLKVNVNPEEIPKIEKKIENIRGVIEVHSNASLGTLIVEYNPLSVTPQDILREAGIKGEIITSQKSEREVAYRDFRDLLTRLIIGAIFTTISIVFPSLAFIFSIPVQFYSGLRFHRGAYRALRNKTTNMDVLVSLSSNIMWFSSVLLPNHPFFMDSALLITFVLVGKTLEAYIKAKMSSNINIEPYKARLKDGRIVNSNELKVGDVIVVKSGEKIPADGIIESGEGEVDESILTGEQKPVYKKKGDNVLAGGILVNGYLEIYVTRNWDRSYIMQVTQTIREAYNARVSIQNLVDRISEIFVPIIITISLITFIVWKFILDNTLISSLLFSVSVLAAACPCALGLATPMAILSRVNNALKRGIIIRDGNILEEIRKVDVVILDKTGTVTEGKYIIAEKKEFIKGAFELASIAESKSSHPIANAFPKINGEVEYYEEFPGRGIYAKINGNDVIVGNKYFVINNCDWNVKEDEGDIFICINGKAGAIINLMDKLKSDAKDVVDYLKNMGIKVILATGDHSKNAEEIARELGVEMYKGLTPDDKVELVRKFRDEGHIVMFVGDGINDAMAIKEADIGVAISGGTDLAKNAGKVIVKSLNDIINLIEESKLTIRKIKENLGWAFGYNAILIPIASGVFYPYIFLPPEYAALAMSFSSVIVSLWSIIPF</sequence>
<name>A0AAQ4CU14_9CREN</name>
<dbReference type="SUPFAM" id="SSF56784">
    <property type="entry name" value="HAD-like"/>
    <property type="match status" value="1"/>
</dbReference>
<evidence type="ECO:0000256" key="10">
    <source>
        <dbReference type="SAM" id="Phobius"/>
    </source>
</evidence>
<dbReference type="RefSeq" id="WP_229569618.1">
    <property type="nucleotide sequence ID" value="NZ_AP025226.1"/>
</dbReference>
<dbReference type="PROSITE" id="PS00154">
    <property type="entry name" value="ATPASE_E1_E2"/>
    <property type="match status" value="1"/>
</dbReference>
<accession>A0AAQ4CU14</accession>
<dbReference type="InterPro" id="IPR017969">
    <property type="entry name" value="Heavy-metal-associated_CS"/>
</dbReference>
<gene>
    <name evidence="12" type="ORF">SACC_23120</name>
</gene>
<evidence type="ECO:0000259" key="11">
    <source>
        <dbReference type="PROSITE" id="PS50846"/>
    </source>
</evidence>
<feature type="transmembrane region" description="Helical" evidence="10">
    <location>
        <begin position="224"/>
        <end position="245"/>
    </location>
</feature>
<reference evidence="12 13" key="1">
    <citation type="journal article" date="2022" name="Microbiol. Resour. Announc.">
        <title>Complete Genome Sequence of the Hyperthermophilic and Acidophilic Archaeon Saccharolobus caldissimus Strain HS-3T.</title>
        <authorList>
            <person name="Sakai H.D."/>
            <person name="Kurosawa N."/>
        </authorList>
    </citation>
    <scope>NUCLEOTIDE SEQUENCE [LARGE SCALE GENOMIC DNA]</scope>
    <source>
        <strain evidence="12 13">JCM32116</strain>
    </source>
</reference>
<evidence type="ECO:0000256" key="8">
    <source>
        <dbReference type="ARBA" id="ARBA00022989"/>
    </source>
</evidence>
<dbReference type="InterPro" id="IPR027256">
    <property type="entry name" value="P-typ_ATPase_IB"/>
</dbReference>
<dbReference type="InterPro" id="IPR001757">
    <property type="entry name" value="P_typ_ATPase"/>
</dbReference>
<feature type="transmembrane region" description="Helical" evidence="10">
    <location>
        <begin position="715"/>
        <end position="733"/>
    </location>
</feature>
<dbReference type="GO" id="GO:0043682">
    <property type="term" value="F:P-type divalent copper transporter activity"/>
    <property type="evidence" value="ECO:0007669"/>
    <property type="project" value="TreeGrafter"/>
</dbReference>
<keyword evidence="6" id="KW-0067">ATP-binding</keyword>
<dbReference type="PANTHER" id="PTHR43520:SF8">
    <property type="entry name" value="P-TYPE CU(+) TRANSPORTER"/>
    <property type="match status" value="1"/>
</dbReference>
<dbReference type="Gene3D" id="3.40.1110.10">
    <property type="entry name" value="Calcium-transporting ATPase, cytoplasmic domain N"/>
    <property type="match status" value="1"/>
</dbReference>
<dbReference type="InterPro" id="IPR023298">
    <property type="entry name" value="ATPase_P-typ_TM_dom_sf"/>
</dbReference>
<evidence type="ECO:0000256" key="6">
    <source>
        <dbReference type="ARBA" id="ARBA00022840"/>
    </source>
</evidence>
<dbReference type="SUPFAM" id="SSF81665">
    <property type="entry name" value="Calcium ATPase, transmembrane domain M"/>
    <property type="match status" value="1"/>
</dbReference>
<dbReference type="PROSITE" id="PS01047">
    <property type="entry name" value="HMA_1"/>
    <property type="match status" value="1"/>
</dbReference>
<comment type="similarity">
    <text evidence="2">Belongs to the cation transport ATPase (P-type) (TC 3.A.3) family. Type IB subfamily.</text>
</comment>
<dbReference type="GO" id="GO:0016887">
    <property type="term" value="F:ATP hydrolysis activity"/>
    <property type="evidence" value="ECO:0007669"/>
    <property type="project" value="InterPro"/>
</dbReference>
<dbReference type="Gene3D" id="3.30.70.100">
    <property type="match status" value="1"/>
</dbReference>
<dbReference type="Proteomes" id="UP001319921">
    <property type="component" value="Chromosome"/>
</dbReference>
<keyword evidence="9 10" id="KW-0472">Membrane</keyword>
<keyword evidence="13" id="KW-1185">Reference proteome</keyword>
<dbReference type="Gene3D" id="2.70.150.10">
    <property type="entry name" value="Calcium-transporting ATPase, cytoplasmic transduction domain A"/>
    <property type="match status" value="1"/>
</dbReference>
<evidence type="ECO:0000256" key="3">
    <source>
        <dbReference type="ARBA" id="ARBA00022692"/>
    </source>
</evidence>
<evidence type="ECO:0000313" key="13">
    <source>
        <dbReference type="Proteomes" id="UP001319921"/>
    </source>
</evidence>
<dbReference type="InterPro" id="IPR036163">
    <property type="entry name" value="HMA_dom_sf"/>
</dbReference>
<dbReference type="PRINTS" id="PR00119">
    <property type="entry name" value="CATATPASE"/>
</dbReference>
<feature type="transmembrane region" description="Helical" evidence="10">
    <location>
        <begin position="396"/>
        <end position="423"/>
    </location>
</feature>
<dbReference type="InterPro" id="IPR018303">
    <property type="entry name" value="ATPase_P-typ_P_site"/>
</dbReference>
<dbReference type="PROSITE" id="PS50846">
    <property type="entry name" value="HMA_2"/>
    <property type="match status" value="1"/>
</dbReference>
<dbReference type="SUPFAM" id="SSF81653">
    <property type="entry name" value="Calcium ATPase, transduction domain A"/>
    <property type="match status" value="1"/>
</dbReference>
<keyword evidence="7" id="KW-1278">Translocase</keyword>
<evidence type="ECO:0000256" key="7">
    <source>
        <dbReference type="ARBA" id="ARBA00022967"/>
    </source>
</evidence>
<evidence type="ECO:0000256" key="4">
    <source>
        <dbReference type="ARBA" id="ARBA00022723"/>
    </source>
</evidence>
<dbReference type="SUPFAM" id="SSF55008">
    <property type="entry name" value="HMA, heavy metal-associated domain"/>
    <property type="match status" value="1"/>
</dbReference>
<dbReference type="PANTHER" id="PTHR43520">
    <property type="entry name" value="ATP7, ISOFORM B"/>
    <property type="match status" value="1"/>
</dbReference>
<evidence type="ECO:0000256" key="2">
    <source>
        <dbReference type="ARBA" id="ARBA00006024"/>
    </source>
</evidence>
<protein>
    <submittedName>
        <fullName evidence="12">Copper-translocating P-type ATPase</fullName>
    </submittedName>
</protein>
<dbReference type="EMBL" id="AP025226">
    <property type="protein sequence ID" value="BDB99295.1"/>
    <property type="molecule type" value="Genomic_DNA"/>
</dbReference>
<evidence type="ECO:0000256" key="1">
    <source>
        <dbReference type="ARBA" id="ARBA00004127"/>
    </source>
</evidence>
<dbReference type="GO" id="GO:0055070">
    <property type="term" value="P:copper ion homeostasis"/>
    <property type="evidence" value="ECO:0007669"/>
    <property type="project" value="TreeGrafter"/>
</dbReference>
<dbReference type="Pfam" id="PF00702">
    <property type="entry name" value="Hydrolase"/>
    <property type="match status" value="1"/>
</dbReference>